<evidence type="ECO:0000256" key="6">
    <source>
        <dbReference type="SAM" id="MobiDB-lite"/>
    </source>
</evidence>
<name>H3CVI2_TETNG</name>
<dbReference type="AlphaFoldDB" id="H3CVI2"/>
<dbReference type="InParanoid" id="H3CVI2"/>
<proteinExistence type="inferred from homology"/>
<dbReference type="HOGENOM" id="CLU_085094_0_0_1"/>
<accession>H3CVI2</accession>
<dbReference type="FunCoup" id="H3CVI2">
    <property type="interactions" value="919"/>
</dbReference>
<dbReference type="InterPro" id="IPR030431">
    <property type="entry name" value="ENTREP1-3"/>
</dbReference>
<keyword evidence="2" id="KW-0812">Transmembrane</keyword>
<organism evidence="7 8">
    <name type="scientific">Tetraodon nigroviridis</name>
    <name type="common">Spotted green pufferfish</name>
    <name type="synonym">Chelonodon nigroviridis</name>
    <dbReference type="NCBI Taxonomy" id="99883"/>
    <lineage>
        <taxon>Eukaryota</taxon>
        <taxon>Metazoa</taxon>
        <taxon>Chordata</taxon>
        <taxon>Craniata</taxon>
        <taxon>Vertebrata</taxon>
        <taxon>Euteleostomi</taxon>
        <taxon>Actinopterygii</taxon>
        <taxon>Neopterygii</taxon>
        <taxon>Teleostei</taxon>
        <taxon>Neoteleostei</taxon>
        <taxon>Acanthomorphata</taxon>
        <taxon>Eupercaria</taxon>
        <taxon>Tetraodontiformes</taxon>
        <taxon>Tetradontoidea</taxon>
        <taxon>Tetraodontidae</taxon>
        <taxon>Tetraodon</taxon>
    </lineage>
</organism>
<feature type="compositionally biased region" description="Polar residues" evidence="6">
    <location>
        <begin position="77"/>
        <end position="90"/>
    </location>
</feature>
<keyword evidence="4" id="KW-0472">Membrane</keyword>
<protein>
    <recommendedName>
        <fullName evidence="9">Family with sequence similarity 189 member A1</fullName>
    </recommendedName>
</protein>
<dbReference type="STRING" id="99883.ENSTNIP00000012266"/>
<feature type="compositionally biased region" description="Basic and acidic residues" evidence="6">
    <location>
        <begin position="130"/>
        <end position="144"/>
    </location>
</feature>
<evidence type="ECO:0000256" key="4">
    <source>
        <dbReference type="ARBA" id="ARBA00023136"/>
    </source>
</evidence>
<keyword evidence="8" id="KW-1185">Reference proteome</keyword>
<comment type="similarity">
    <text evidence="5">Belongs to the ENTREP family.</text>
</comment>
<keyword evidence="3" id="KW-1133">Transmembrane helix</keyword>
<evidence type="ECO:0000313" key="8">
    <source>
        <dbReference type="Proteomes" id="UP000007303"/>
    </source>
</evidence>
<dbReference type="OMA" id="QGLECKE"/>
<evidence type="ECO:0000256" key="2">
    <source>
        <dbReference type="ARBA" id="ARBA00022692"/>
    </source>
</evidence>
<dbReference type="Proteomes" id="UP000007303">
    <property type="component" value="Unassembled WGS sequence"/>
</dbReference>
<comment type="subcellular location">
    <subcellularLocation>
        <location evidence="1">Membrane</location>
    </subcellularLocation>
</comment>
<sequence>RRGLHLDFPHSPFSAIYGVPINSPGTLYPTDLPPPYESVVGHTPASQFSHYRLPPASSNRRQNPVCVSETPRLDSALRTSVASSGGTSAISPLPTSPSPSPPSRSRCPSVKNPAGEDPTHKSPEQGTVMEKSRKQQKEGRKVDIQLKPQGLHTHPPSERPHSLADLKMYKDTKILVAKFLEHSSCSLPPDVQQVVNNIRCVIKLDEKHMEEAIFSANVIDQMMSQRTTGSPRKHGQEDLHLQSCGALSSSPSARRPKCLPPTTSASAPLRDAREQGLECKETIL</sequence>
<dbReference type="PANTHER" id="PTHR17615">
    <property type="entry name" value="PROTEIN FAM189A"/>
    <property type="match status" value="1"/>
</dbReference>
<evidence type="ECO:0000256" key="1">
    <source>
        <dbReference type="ARBA" id="ARBA00004370"/>
    </source>
</evidence>
<evidence type="ECO:0008006" key="9">
    <source>
        <dbReference type="Google" id="ProtNLM"/>
    </source>
</evidence>
<dbReference type="PANTHER" id="PTHR17615:SF6">
    <property type="entry name" value="PROTEIN ENTREP2"/>
    <property type="match status" value="1"/>
</dbReference>
<dbReference type="Ensembl" id="ENSTNIT00000012457.1">
    <property type="protein sequence ID" value="ENSTNIP00000012266.1"/>
    <property type="gene ID" value="ENSTNIG00000006725.1"/>
</dbReference>
<dbReference type="GeneTree" id="ENSGT00530000063335"/>
<evidence type="ECO:0000256" key="5">
    <source>
        <dbReference type="ARBA" id="ARBA00034309"/>
    </source>
</evidence>
<reference evidence="7" key="2">
    <citation type="submission" date="2025-08" db="UniProtKB">
        <authorList>
            <consortium name="Ensembl"/>
        </authorList>
    </citation>
    <scope>IDENTIFICATION</scope>
</reference>
<evidence type="ECO:0000313" key="7">
    <source>
        <dbReference type="Ensembl" id="ENSTNIP00000012266.1"/>
    </source>
</evidence>
<evidence type="ECO:0000256" key="3">
    <source>
        <dbReference type="ARBA" id="ARBA00022989"/>
    </source>
</evidence>
<reference evidence="8" key="1">
    <citation type="journal article" date="2004" name="Nature">
        <title>Genome duplication in the teleost fish Tetraodon nigroviridis reveals the early vertebrate proto-karyotype.</title>
        <authorList>
            <person name="Jaillon O."/>
            <person name="Aury J.-M."/>
            <person name="Brunet F."/>
            <person name="Petit J.-L."/>
            <person name="Stange-Thomann N."/>
            <person name="Mauceli E."/>
            <person name="Bouneau L."/>
            <person name="Fischer C."/>
            <person name="Ozouf-Costaz C."/>
            <person name="Bernot A."/>
            <person name="Nicaud S."/>
            <person name="Jaffe D."/>
            <person name="Fisher S."/>
            <person name="Lutfalla G."/>
            <person name="Dossat C."/>
            <person name="Segurens B."/>
            <person name="Dasilva C."/>
            <person name="Salanoubat M."/>
            <person name="Levy M."/>
            <person name="Boudet N."/>
            <person name="Castellano S."/>
            <person name="Anthouard V."/>
            <person name="Jubin C."/>
            <person name="Castelli V."/>
            <person name="Katinka M."/>
            <person name="Vacherie B."/>
            <person name="Biemont C."/>
            <person name="Skalli Z."/>
            <person name="Cattolico L."/>
            <person name="Poulain J."/>
            <person name="De Berardinis V."/>
            <person name="Cruaud C."/>
            <person name="Duprat S."/>
            <person name="Brottier P."/>
            <person name="Coutanceau J.-P."/>
            <person name="Gouzy J."/>
            <person name="Parra G."/>
            <person name="Lardier G."/>
            <person name="Chapple C."/>
            <person name="McKernan K.J."/>
            <person name="McEwan P."/>
            <person name="Bosak S."/>
            <person name="Kellis M."/>
            <person name="Volff J.-N."/>
            <person name="Guigo R."/>
            <person name="Zody M.C."/>
            <person name="Mesirov J."/>
            <person name="Lindblad-Toh K."/>
            <person name="Birren B."/>
            <person name="Nusbaum C."/>
            <person name="Kahn D."/>
            <person name="Robinson-Rechavi M."/>
            <person name="Laudet V."/>
            <person name="Schachter V."/>
            <person name="Quetier F."/>
            <person name="Saurin W."/>
            <person name="Scarpelli C."/>
            <person name="Wincker P."/>
            <person name="Lander E.S."/>
            <person name="Weissenbach J."/>
            <person name="Roest Crollius H."/>
        </authorList>
    </citation>
    <scope>NUCLEOTIDE SEQUENCE [LARGE SCALE GENOMIC DNA]</scope>
</reference>
<feature type="region of interest" description="Disordered" evidence="6">
    <location>
        <begin position="245"/>
        <end position="275"/>
    </location>
</feature>
<dbReference type="GO" id="GO:0016020">
    <property type="term" value="C:membrane"/>
    <property type="evidence" value="ECO:0007669"/>
    <property type="project" value="UniProtKB-SubCell"/>
</dbReference>
<feature type="region of interest" description="Disordered" evidence="6">
    <location>
        <begin position="24"/>
        <end position="162"/>
    </location>
</feature>
<reference evidence="7" key="3">
    <citation type="submission" date="2025-09" db="UniProtKB">
        <authorList>
            <consortium name="Ensembl"/>
        </authorList>
    </citation>
    <scope>IDENTIFICATION</scope>
</reference>